<feature type="transmembrane region" description="Helical" evidence="1">
    <location>
        <begin position="2648"/>
        <end position="2669"/>
    </location>
</feature>
<evidence type="ECO:0000313" key="2">
    <source>
        <dbReference type="EMBL" id="AFA40444.1"/>
    </source>
</evidence>
<proteinExistence type="predicted"/>
<dbReference type="KEGG" id="pog:Pogu_2417"/>
<protein>
    <submittedName>
        <fullName evidence="2">Uncharacterized protein</fullName>
    </submittedName>
</protein>
<accession>H6QDA1</accession>
<evidence type="ECO:0000313" key="3">
    <source>
        <dbReference type="Proteomes" id="UP000009062"/>
    </source>
</evidence>
<organism evidence="2 3">
    <name type="scientific">Pyrobaculum oguniense (strain DSM 13380 / JCM 10595 / TE7)</name>
    <dbReference type="NCBI Taxonomy" id="698757"/>
    <lineage>
        <taxon>Archaea</taxon>
        <taxon>Thermoproteota</taxon>
        <taxon>Thermoprotei</taxon>
        <taxon>Thermoproteales</taxon>
        <taxon>Thermoproteaceae</taxon>
        <taxon>Pyrobaculum</taxon>
    </lineage>
</organism>
<dbReference type="EMBL" id="CP003316">
    <property type="protein sequence ID" value="AFA40444.1"/>
    <property type="molecule type" value="Genomic_DNA"/>
</dbReference>
<keyword evidence="1" id="KW-0472">Membrane</keyword>
<keyword evidence="1" id="KW-1133">Transmembrane helix</keyword>
<reference evidence="2 3" key="1">
    <citation type="journal article" date="2012" name="Stand. Genomic Sci.">
        <title>Complete genome sequence of Pyrobaculum oguniense.</title>
        <authorList>
            <person name="Bernick D.L."/>
            <person name="Karplus K."/>
            <person name="Lui L.M."/>
            <person name="Coker J.K."/>
            <person name="Murphy J.N."/>
            <person name="Chan P.P."/>
            <person name="Cozen A.E."/>
            <person name="Lowe T.M."/>
        </authorList>
    </citation>
    <scope>NUCLEOTIDE SEQUENCE [LARGE SCALE GENOMIC DNA]</scope>
    <source>
        <strain evidence="2 3">TE7</strain>
    </source>
</reference>
<gene>
    <name evidence="2" type="ordered locus">Pogu_2417</name>
</gene>
<dbReference type="STRING" id="698757.Pogu_2417"/>
<evidence type="ECO:0000256" key="1">
    <source>
        <dbReference type="SAM" id="Phobius"/>
    </source>
</evidence>
<keyword evidence="3" id="KW-1185">Reference proteome</keyword>
<dbReference type="Proteomes" id="UP000009062">
    <property type="component" value="Chromosome"/>
</dbReference>
<sequence length="2685" mass="294987">MHNPTKLLIVTVLITLLGAIAYAQQGPGQALPSVFNVVMQINDARAAVGFGPSYALCTPWEKGLLNYPPYKFAAGKNFTLIIREIASTPQYPDLFRDFRVSAVANDTGFVMFNINLPAGVDVTKPTNWYVAIVVQWPRPGYNFLIYNQTFTGATLIDVIGSLSGRPDRSGTDIYTGPWGVIKVTHGANRFGNLSSSVIHTFYIGVNTLGKPFTLTFTRTVTIAGTTITLEDNVGPASGPTNYVKGYDPNIQAVFGPFTYLGTYVTSLGSAGTTPDRYRVTVDRSRVVYNHYVYITIEGSRGVVIQSKNNIQYAFNGLRHVAVTLNKTAGPGTGEPVPMSCGLVIWNVTMYTVTITGLLDLKGNPIFNPENFRYKIQLRVGDQWVTLDRGQPTWRATLGDVKAVLNQVCGTISSFADMVDCYRRLGPDGFRDAVLDLYDPVTLARLGGQLQLTDSDAKISSADVTTKLVVEYSYTAGQDTVKAIVFEAPLAAPVDFRGVLNISVLPIQIRLWRWSNLSLPPAVPNPREYFYTDPLDLASLRFEVKGDTMYLDRTAYDGAITYDPWLGQVIWSLPPYQPVPGVVGNVKATLLALFNASGYLPLPTLVGNLTASGRIQYFNYSDVAANADFFAPFQIALVQSYAYRFRIYSGNVLVGVANVVAKYPKINEYGLLIHAYASQALEVVYDDNNRRDMYALQVVEPGRFYDREHVLHIAIARIFQNILMRDACGNPIIGVGAGLAGASLSLVINVGGKNFTIARLPLGSEVPVDILVPVDEWGNPQIDLKGGYVTAYAVLNYFGYTLYPVDNVTKIPANAPQWFNIPVKFGVVRKPVLYLPIAPLQFRVWSQVVSVDYDPLKEPLMGFVVRVFSTATGDEMARSISNKDGYAYVPNIPIGVLFRAQVRTIVPSSDKAYTYTYEQISRGNDYASYAKALGFTPGDNVYTLGTRGVIDSGIVVYSKALLVDATNATRYICAKEAIDLPVEVYDLVVRVFDKTGEYLLRSQPVFIGPYPQATKPILLNVTLLLADEDSPYKYASMWRDPNVGDFKVLTDFRAIGITGMRSTYLNLAKKYLTEAQKALSCPQYATANYSAAINAYALASMAGYVANASTDRYAAVYLLSSQQPKDIIDICKMRPEQAGAAEIARLFMKGQRLRFVVWYMGQKVFDDYVTITGPLVDIKADVYPVNVTTYTKSLRLPADTFVGFTITDVYVGLALNKTDGMFANKSLVPRLIEPFDTMYNVYGLHNLLANELAKSTSAVYNTNVTAYVNDPRNKTYYGAYIPAQFGGDFVYLPNIMVWRNGTAAKYMWTVLTTSKTLTQTVRMANYITNTGTLTIPANGFMTITLEGARVVMDPNSNATYLILTSYNGTVGASIVEPQLIISAPLVDIGGQLVNNYVEDFVANYTITLTIDARCGSIFIAPGAGNDVFVFVTSGSCPAVVSYVLTSATYYTQLVTQSLTNATEYAVSFDRWFLVSYDWYFGQYNVLYRSIDMVERNDVLNVLAYAGATQKCAVLQVQQAAGEDDEYTYTLTLRGYEVANYRTLLVTLPWKTGGGGKALVNITAYFANNGTKIDSVVYNLTDMLAGARGTRVRVSLPLNFGKVGAKAYDIAVSNAEVRYSIKFMMFDPKSGPISVCASKLVPLAANYTTVSMYECAVPTAPGAAERIDPEKVVYAIDRSLSNMNGFRDTYNAYGGFGTPITYVVKSGEIALLPSWYFKTAVAGSRIARIWIIAANEDPAKGPALGTRYNSYSVKDDKVTINIYKFERYLVVNYVPNVCPAGWTTQTFLDEFDGAGRIIGLGFGTSGTSTLVLSNYTGVRMWNSTDMWLAGGVFKLPTVALDALTVENTADFPIVVSSLNVKYGDYKYEIPMSPLRVDAGKINTTRLNGYGFGRTYMFSISDVWNFRLVQPNYAYGLSVYHAGLVDAARYFGLGTVDVAKYLKSLESKYFVQNVLYASHAETSDWKFNILNGKIAETTRGTWGGLTVRSDDTDYKYVFSFPTLPLREIRDWNDRPLPNQTVVLFDEHGRPIAVVHTNAFGQLAYPLPRISSPVVRVSWYNGYIKELIHRVPRYTIWIYDQSVERDRVELGDVRSNVTKLRTWVYPVTITVFDQNRMPLANVRVIVRDVATGGELLSSSGLTGSSGDFAVIDRRIDPRLSQLPPTDYKFSVLMFNVTGSGGWEEVASGNFTVQRGATVPAQGFNVEAVVVLLQQFKPVKNAGTSGYIVVKNLRVYDEVRGDFVPKNVTVPFRIEKIGDEQIMRFASPLPAMINYPLNMIITHVTIGGREVELPKPVDVTEALRRVYGIRGLADLYRAPGIDFAELGVTGLVSIQAVDSAGKLRSDWTVQVLYGNLTAAEGAGQIQAVLPRTDILGRGYTMRIVTNVYTPAGTALVRELPLEVKERNVQLQIPIRTTRAVVQVVDGFGNVRNDWSVVLVNVASGTGQIETELVEGERYVVRATGLGYTNATQITATGPQMVVPVKIPTGKIVASVVDGFGNVRSDWPIEIQGIAAGQGRVEAEVIAGRYTVKTTAFGNDFTKTVDVSVGKVVTAVAEVPTARLSITAVDDDKKPIDNYVSEVQVSGPLNMAFSTPPKNLEVLAGTYTVKVSALGKDATTQVTVNAGETKNVQVVVPGTAGLDLFGTRIPLPTLVLYGLLLLVVVLILAVIVIEYNNWRRRRLMQILAPPK</sequence>
<name>H6QDA1_PYROT</name>
<dbReference type="eggNOG" id="arCOG03265">
    <property type="taxonomic scope" value="Archaea"/>
</dbReference>
<dbReference type="HOGENOM" id="CLU_227455_0_0_2"/>
<keyword evidence="1" id="KW-0812">Transmembrane</keyword>